<keyword evidence="1" id="KW-0812">Transmembrane</keyword>
<accession>A0ABD0RKG1</accession>
<organism evidence="2 3">
    <name type="scientific">Cirrhinus mrigala</name>
    <name type="common">Mrigala</name>
    <dbReference type="NCBI Taxonomy" id="683832"/>
    <lineage>
        <taxon>Eukaryota</taxon>
        <taxon>Metazoa</taxon>
        <taxon>Chordata</taxon>
        <taxon>Craniata</taxon>
        <taxon>Vertebrata</taxon>
        <taxon>Euteleostomi</taxon>
        <taxon>Actinopterygii</taxon>
        <taxon>Neopterygii</taxon>
        <taxon>Teleostei</taxon>
        <taxon>Ostariophysi</taxon>
        <taxon>Cypriniformes</taxon>
        <taxon>Cyprinidae</taxon>
        <taxon>Labeoninae</taxon>
        <taxon>Labeonini</taxon>
        <taxon>Cirrhinus</taxon>
    </lineage>
</organism>
<evidence type="ECO:0000313" key="3">
    <source>
        <dbReference type="Proteomes" id="UP001529510"/>
    </source>
</evidence>
<reference evidence="2 3" key="1">
    <citation type="submission" date="2024-05" db="EMBL/GenBank/DDBJ databases">
        <title>Genome sequencing and assembly of Indian major carp, Cirrhinus mrigala (Hamilton, 1822).</title>
        <authorList>
            <person name="Mohindra V."/>
            <person name="Chowdhury L.M."/>
            <person name="Lal K."/>
            <person name="Jena J.K."/>
        </authorList>
    </citation>
    <scope>NUCLEOTIDE SEQUENCE [LARGE SCALE GENOMIC DNA]</scope>
    <source>
        <strain evidence="2">CM1030</strain>
        <tissue evidence="2">Blood</tissue>
    </source>
</reference>
<protein>
    <submittedName>
        <fullName evidence="2">Uncharacterized protein</fullName>
    </submittedName>
</protein>
<dbReference type="EMBL" id="JAMKFB020000003">
    <property type="protein sequence ID" value="KAL0198436.1"/>
    <property type="molecule type" value="Genomic_DNA"/>
</dbReference>
<evidence type="ECO:0000313" key="2">
    <source>
        <dbReference type="EMBL" id="KAL0198436.1"/>
    </source>
</evidence>
<keyword evidence="1" id="KW-0472">Membrane</keyword>
<gene>
    <name evidence="2" type="ORF">M9458_006976</name>
</gene>
<name>A0ABD0RKG1_CIRMR</name>
<dbReference type="Proteomes" id="UP001529510">
    <property type="component" value="Unassembled WGS sequence"/>
</dbReference>
<evidence type="ECO:0000256" key="1">
    <source>
        <dbReference type="SAM" id="Phobius"/>
    </source>
</evidence>
<sequence length="66" mass="7343">EAGSSKLKSALFWICGMEKQKGEKPKSPPPEPLTCSLEEDPCMRHMVNANLIICISVAVFLFAYWA</sequence>
<comment type="caution">
    <text evidence="2">The sequence shown here is derived from an EMBL/GenBank/DDBJ whole genome shotgun (WGS) entry which is preliminary data.</text>
</comment>
<keyword evidence="1" id="KW-1133">Transmembrane helix</keyword>
<dbReference type="AlphaFoldDB" id="A0ABD0RKG1"/>
<keyword evidence="3" id="KW-1185">Reference proteome</keyword>
<feature type="transmembrane region" description="Helical" evidence="1">
    <location>
        <begin position="47"/>
        <end position="65"/>
    </location>
</feature>
<feature type="non-terminal residue" evidence="2">
    <location>
        <position position="1"/>
    </location>
</feature>
<proteinExistence type="predicted"/>